<name>A0A6S6SGT1_9BACT</name>
<keyword evidence="1 6" id="KW-0963">Cytoplasm</keyword>
<dbReference type="InterPro" id="IPR029026">
    <property type="entry name" value="tRNA_m1G_MTases_N"/>
</dbReference>
<evidence type="ECO:0000256" key="2">
    <source>
        <dbReference type="ARBA" id="ARBA00022603"/>
    </source>
</evidence>
<evidence type="ECO:0000259" key="8">
    <source>
        <dbReference type="Pfam" id="PF00588"/>
    </source>
</evidence>
<comment type="subcellular location">
    <subcellularLocation>
        <location evidence="6">Cytoplasm</location>
    </subcellularLocation>
</comment>
<dbReference type="EMBL" id="CACVAW010000028">
    <property type="protein sequence ID" value="CAA6807647.1"/>
    <property type="molecule type" value="Genomic_DNA"/>
</dbReference>
<feature type="binding site" evidence="6 7">
    <location>
        <position position="123"/>
    </location>
    <ligand>
        <name>S-adenosyl-L-methionine</name>
        <dbReference type="ChEBI" id="CHEBI:59789"/>
    </ligand>
</feature>
<feature type="binding site" evidence="6 7">
    <location>
        <position position="131"/>
    </location>
    <ligand>
        <name>S-adenosyl-L-methionine</name>
        <dbReference type="ChEBI" id="CHEBI:59789"/>
    </ligand>
</feature>
<dbReference type="EC" id="2.1.1.207" evidence="6"/>
<evidence type="ECO:0000256" key="6">
    <source>
        <dbReference type="HAMAP-Rule" id="MF_01885"/>
    </source>
</evidence>
<dbReference type="CDD" id="cd18094">
    <property type="entry name" value="SpoU-like_TrmL"/>
    <property type="match status" value="1"/>
</dbReference>
<dbReference type="PIRSF" id="PIRSF029256">
    <property type="entry name" value="SpoU_TrmH_prd"/>
    <property type="match status" value="1"/>
</dbReference>
<dbReference type="FunFam" id="3.40.1280.10:FF:000002">
    <property type="entry name" value="Peptidylprolyl isomerase"/>
    <property type="match status" value="1"/>
</dbReference>
<dbReference type="InterPro" id="IPR016914">
    <property type="entry name" value="TrmL"/>
</dbReference>
<dbReference type="InterPro" id="IPR001537">
    <property type="entry name" value="SpoU_MeTrfase"/>
</dbReference>
<protein>
    <recommendedName>
        <fullName evidence="6">Putative tRNA (cytidine(34)-2'-O)-methyltransferase</fullName>
        <ecNumber evidence="6">2.1.1.207</ecNumber>
    </recommendedName>
    <alternativeName>
        <fullName evidence="6">tRNA (cytidine/uridine-2'-O-)-methyltransferase</fullName>
    </alternativeName>
</protein>
<evidence type="ECO:0000256" key="3">
    <source>
        <dbReference type="ARBA" id="ARBA00022679"/>
    </source>
</evidence>
<gene>
    <name evidence="9" type="ORF">HELGO_WM38599</name>
</gene>
<dbReference type="GO" id="GO:0005737">
    <property type="term" value="C:cytoplasm"/>
    <property type="evidence" value="ECO:0007669"/>
    <property type="project" value="UniProtKB-SubCell"/>
</dbReference>
<comment type="catalytic activity">
    <reaction evidence="6">
        <text>cytidine(34) in tRNA + S-adenosyl-L-methionine = 2'-O-methylcytidine(34) in tRNA + S-adenosyl-L-homocysteine + H(+)</text>
        <dbReference type="Rhea" id="RHEA:43084"/>
        <dbReference type="Rhea" id="RHEA-COMP:10331"/>
        <dbReference type="Rhea" id="RHEA-COMP:10332"/>
        <dbReference type="ChEBI" id="CHEBI:15378"/>
        <dbReference type="ChEBI" id="CHEBI:57856"/>
        <dbReference type="ChEBI" id="CHEBI:59789"/>
        <dbReference type="ChEBI" id="CHEBI:74495"/>
        <dbReference type="ChEBI" id="CHEBI:82748"/>
        <dbReference type="EC" id="2.1.1.207"/>
    </reaction>
</comment>
<evidence type="ECO:0000256" key="5">
    <source>
        <dbReference type="ARBA" id="ARBA00022694"/>
    </source>
</evidence>
<comment type="similarity">
    <text evidence="6">Belongs to the class IV-like SAM-binding methyltransferase superfamily. RNA methyltransferase TrmH family. TrmL subfamily.</text>
</comment>
<dbReference type="PANTHER" id="PTHR42971">
    <property type="entry name" value="TRNA (CYTIDINE(34)-2'-O)-METHYLTRANSFERASE"/>
    <property type="match status" value="1"/>
</dbReference>
<dbReference type="InterPro" id="IPR029028">
    <property type="entry name" value="Alpha/beta_knot_MTases"/>
</dbReference>
<dbReference type="GO" id="GO:0008175">
    <property type="term" value="F:tRNA methyltransferase activity"/>
    <property type="evidence" value="ECO:0007669"/>
    <property type="project" value="UniProtKB-UniRule"/>
</dbReference>
<dbReference type="HAMAP" id="MF_01885">
    <property type="entry name" value="tRNA_methyltr_TrmL"/>
    <property type="match status" value="1"/>
</dbReference>
<dbReference type="GO" id="GO:0042802">
    <property type="term" value="F:identical protein binding"/>
    <property type="evidence" value="ECO:0007669"/>
    <property type="project" value="UniProtKB-ARBA"/>
</dbReference>
<sequence length="157" mass="17935">MFNVVLVSPQIPQNTGTIGRLCVNTNSKLHIVKPMCFEINDKNVKRAGLDYWDKLDIEIYENLDEFMSKHGENIDRFFFATTKSKKPYFKASFQKDDYLFFGSESHGLPMELMQKNFDNAITIPMSDNGRSLNISIATGIILYEGIRQTNGDSHIIS</sequence>
<organism evidence="9">
    <name type="scientific">uncultured Campylobacterales bacterium</name>
    <dbReference type="NCBI Taxonomy" id="352960"/>
    <lineage>
        <taxon>Bacteria</taxon>
        <taxon>Pseudomonadati</taxon>
        <taxon>Campylobacterota</taxon>
        <taxon>Epsilonproteobacteria</taxon>
        <taxon>Campylobacterales</taxon>
        <taxon>environmental samples</taxon>
    </lineage>
</organism>
<dbReference type="GO" id="GO:0002130">
    <property type="term" value="P:wobble position ribose methylation"/>
    <property type="evidence" value="ECO:0007669"/>
    <property type="project" value="TreeGrafter"/>
</dbReference>
<dbReference type="GO" id="GO:0008757">
    <property type="term" value="F:S-adenosylmethionine-dependent methyltransferase activity"/>
    <property type="evidence" value="ECO:0007669"/>
    <property type="project" value="UniProtKB-UniRule"/>
</dbReference>
<dbReference type="AlphaFoldDB" id="A0A6S6SGT1"/>
<keyword evidence="2 6" id="KW-0489">Methyltransferase</keyword>
<dbReference type="Pfam" id="PF00588">
    <property type="entry name" value="SpoU_methylase"/>
    <property type="match status" value="1"/>
</dbReference>
<evidence type="ECO:0000256" key="7">
    <source>
        <dbReference type="PIRSR" id="PIRSR029256-1"/>
    </source>
</evidence>
<evidence type="ECO:0000313" key="9">
    <source>
        <dbReference type="EMBL" id="CAA6807647.1"/>
    </source>
</evidence>
<accession>A0A6S6SGT1</accession>
<feature type="binding site" evidence="6 7">
    <location>
        <position position="102"/>
    </location>
    <ligand>
        <name>S-adenosyl-L-methionine</name>
        <dbReference type="ChEBI" id="CHEBI:59789"/>
    </ligand>
</feature>
<comment type="catalytic activity">
    <reaction evidence="6">
        <text>5-carboxymethylaminomethyluridine(34) in tRNA(Leu) + S-adenosyl-L-methionine = 5-carboxymethylaminomethyl-2'-O-methyluridine(34) in tRNA(Leu) + S-adenosyl-L-homocysteine + H(+)</text>
        <dbReference type="Rhea" id="RHEA:43088"/>
        <dbReference type="Rhea" id="RHEA-COMP:10333"/>
        <dbReference type="Rhea" id="RHEA-COMP:10334"/>
        <dbReference type="ChEBI" id="CHEBI:15378"/>
        <dbReference type="ChEBI" id="CHEBI:57856"/>
        <dbReference type="ChEBI" id="CHEBI:59789"/>
        <dbReference type="ChEBI" id="CHEBI:74508"/>
        <dbReference type="ChEBI" id="CHEBI:74511"/>
        <dbReference type="EC" id="2.1.1.207"/>
    </reaction>
</comment>
<feature type="domain" description="tRNA/rRNA methyltransferase SpoU type" evidence="8">
    <location>
        <begin position="2"/>
        <end position="143"/>
    </location>
</feature>
<dbReference type="PANTHER" id="PTHR42971:SF1">
    <property type="entry name" value="TRNA (CYTIDINE(34)-2'-O)-METHYLTRANSFERASE"/>
    <property type="match status" value="1"/>
</dbReference>
<evidence type="ECO:0000256" key="4">
    <source>
        <dbReference type="ARBA" id="ARBA00022691"/>
    </source>
</evidence>
<keyword evidence="3 6" id="KW-0808">Transferase</keyword>
<dbReference type="SUPFAM" id="SSF75217">
    <property type="entry name" value="alpha/beta knot"/>
    <property type="match status" value="1"/>
</dbReference>
<proteinExistence type="inferred from homology"/>
<comment type="caution">
    <text evidence="6">Lacks conserved residue(s) required for the propagation of feature annotation.</text>
</comment>
<comment type="function">
    <text evidence="6">Could methylate the ribose at the nucleotide 34 wobble position in tRNA.</text>
</comment>
<evidence type="ECO:0000256" key="1">
    <source>
        <dbReference type="ARBA" id="ARBA00022490"/>
    </source>
</evidence>
<dbReference type="GO" id="GO:0003723">
    <property type="term" value="F:RNA binding"/>
    <property type="evidence" value="ECO:0007669"/>
    <property type="project" value="InterPro"/>
</dbReference>
<keyword evidence="4 6" id="KW-0949">S-adenosyl-L-methionine</keyword>
<dbReference type="Gene3D" id="3.40.1280.10">
    <property type="match status" value="1"/>
</dbReference>
<reference evidence="9" key="1">
    <citation type="submission" date="2020-01" db="EMBL/GenBank/DDBJ databases">
        <authorList>
            <person name="Meier V. D."/>
            <person name="Meier V D."/>
        </authorList>
    </citation>
    <scope>NUCLEOTIDE SEQUENCE</scope>
    <source>
        <strain evidence="9">HLG_WM_MAG_12</strain>
    </source>
</reference>
<keyword evidence="5 6" id="KW-0819">tRNA processing</keyword>